<feature type="domain" description="Putative phage ssDNA-binding" evidence="1">
    <location>
        <begin position="7"/>
        <end position="183"/>
    </location>
</feature>
<evidence type="ECO:0000313" key="2">
    <source>
        <dbReference type="EMBL" id="XCH43942.1"/>
    </source>
</evidence>
<protein>
    <recommendedName>
        <fullName evidence="1">Putative phage ssDNA-binding domain-containing protein</fullName>
    </recommendedName>
</protein>
<dbReference type="EMBL" id="PP758912">
    <property type="protein sequence ID" value="XCH43942.1"/>
    <property type="molecule type" value="Genomic_DNA"/>
</dbReference>
<dbReference type="Pfam" id="PF24083">
    <property type="entry name" value="Phage_ssDNA_bind"/>
    <property type="match status" value="1"/>
</dbReference>
<evidence type="ECO:0000259" key="1">
    <source>
        <dbReference type="Pfam" id="PF24083"/>
    </source>
</evidence>
<organism evidence="2">
    <name type="scientific">Gordonia phage Petito</name>
    <dbReference type="NCBI Taxonomy" id="3158876"/>
    <lineage>
        <taxon>Viruses</taxon>
        <taxon>Duplodnaviria</taxon>
        <taxon>Heunggongvirae</taxon>
        <taxon>Uroviricota</taxon>
        <taxon>Caudoviricetes</taxon>
    </lineage>
</organism>
<gene>
    <name evidence="2" type="primary">70</name>
    <name evidence="2" type="ORF">SEA_PETITO_70</name>
</gene>
<sequence length="196" mass="21926">MAQNDGQLMIENARIIFRNFAGKEGMYNAEGDRNFCVLLDDDLAATLQKDGWNIKELKAREEGDTPQPYIQASVKYRGRNGNTVRPPTIVMITSKGRTSLSEEECEILDWVDIANVDLILRPFEWAVNGKSGVKAYLKSIYITIQEDELQLKYADVPEIGMDQTPQIGSGDEPPFDPPYDNVIDGTVVEEQHAIGS</sequence>
<name>A0AAU8GTH1_9CAUD</name>
<dbReference type="InterPro" id="IPR057581">
    <property type="entry name" value="Phage_ssDNA_bind"/>
</dbReference>
<proteinExistence type="predicted"/>
<reference evidence="2" key="1">
    <citation type="submission" date="2024-05" db="EMBL/GenBank/DDBJ databases">
        <authorList>
            <person name="Benson E.M."/>
            <person name="Blount M.E."/>
            <person name="Chauhan S."/>
            <person name="Ehrhart J.N."/>
            <person name="Foster A.Z."/>
            <person name="Ingber A.M."/>
            <person name="Julian M.L."/>
            <person name="Kwansah D.N."/>
            <person name="Le T."/>
            <person name="May E.J."/>
            <person name="Mazel E.H."/>
            <person name="Morency E."/>
            <person name="Nelson S.A."/>
            <person name="O'Toole C.T."/>
            <person name="Potter K.E."/>
            <person name="Rue A.R."/>
            <person name="Vita L.A."/>
            <person name="Weigand K.A."/>
            <person name="Monti D.L."/>
            <person name="Russell D.A."/>
            <person name="Jacobs-Sera D."/>
            <person name="Hatfull G.F."/>
        </authorList>
    </citation>
    <scope>NUCLEOTIDE SEQUENCE</scope>
</reference>
<accession>A0AAU8GTH1</accession>